<dbReference type="InterPro" id="IPR002172">
    <property type="entry name" value="LDrepeatLR_classA_rpt"/>
</dbReference>
<reference evidence="4 5" key="1">
    <citation type="submission" date="2023-01" db="EMBL/GenBank/DDBJ databases">
        <authorList>
            <person name="Whitehead M."/>
        </authorList>
    </citation>
    <scope>NUCLEOTIDE SEQUENCE [LARGE SCALE GENOMIC DNA]</scope>
</reference>
<dbReference type="CDD" id="cd00112">
    <property type="entry name" value="LDLa"/>
    <property type="match status" value="2"/>
</dbReference>
<dbReference type="GO" id="GO:0006508">
    <property type="term" value="P:proteolysis"/>
    <property type="evidence" value="ECO:0007669"/>
    <property type="project" value="InterPro"/>
</dbReference>
<feature type="disulfide bond" evidence="2">
    <location>
        <begin position="21"/>
        <end position="39"/>
    </location>
</feature>
<keyword evidence="5" id="KW-1185">Reference proteome</keyword>
<comment type="caution">
    <text evidence="2">Lacks conserved residue(s) required for the propagation of feature annotation.</text>
</comment>
<evidence type="ECO:0000313" key="4">
    <source>
        <dbReference type="EMBL" id="CAI6365950.1"/>
    </source>
</evidence>
<dbReference type="SUPFAM" id="SSF50494">
    <property type="entry name" value="Trypsin-like serine proteases"/>
    <property type="match status" value="1"/>
</dbReference>
<dbReference type="Gene3D" id="4.10.400.10">
    <property type="entry name" value="Low-density Lipoprotein Receptor"/>
    <property type="match status" value="2"/>
</dbReference>
<feature type="disulfide bond" evidence="2">
    <location>
        <begin position="74"/>
        <end position="92"/>
    </location>
</feature>
<dbReference type="GO" id="GO:0004252">
    <property type="term" value="F:serine-type endopeptidase activity"/>
    <property type="evidence" value="ECO:0007669"/>
    <property type="project" value="InterPro"/>
</dbReference>
<dbReference type="PROSITE" id="PS50240">
    <property type="entry name" value="TRYPSIN_DOM"/>
    <property type="match status" value="1"/>
</dbReference>
<dbReference type="Pfam" id="PF00057">
    <property type="entry name" value="Ldl_recept_a"/>
    <property type="match status" value="2"/>
</dbReference>
<dbReference type="PANTHER" id="PTHR24252:SF7">
    <property type="entry name" value="HYALIN"/>
    <property type="match status" value="1"/>
</dbReference>
<gene>
    <name evidence="4" type="ORF">MEUPH1_LOCUS20593</name>
</gene>
<dbReference type="InterPro" id="IPR043504">
    <property type="entry name" value="Peptidase_S1_PA_chymotrypsin"/>
</dbReference>
<dbReference type="InterPro" id="IPR009003">
    <property type="entry name" value="Peptidase_S1_PA"/>
</dbReference>
<dbReference type="SMART" id="SM00192">
    <property type="entry name" value="LDLa"/>
    <property type="match status" value="2"/>
</dbReference>
<accession>A0AAV0XCA1</accession>
<dbReference type="SUPFAM" id="SSF57424">
    <property type="entry name" value="LDL receptor-like module"/>
    <property type="match status" value="2"/>
</dbReference>
<dbReference type="InterPro" id="IPR001254">
    <property type="entry name" value="Trypsin_dom"/>
</dbReference>
<protein>
    <recommendedName>
        <fullName evidence="3">Peptidase S1 domain-containing protein</fullName>
    </recommendedName>
</protein>
<keyword evidence="1 2" id="KW-1015">Disulfide bond</keyword>
<dbReference type="AlphaFoldDB" id="A0AAV0XCA1"/>
<dbReference type="InterPro" id="IPR036055">
    <property type="entry name" value="LDL_receptor-like_sf"/>
</dbReference>
<feature type="domain" description="Peptidase S1" evidence="3">
    <location>
        <begin position="127"/>
        <end position="376"/>
    </location>
</feature>
<proteinExistence type="predicted"/>
<evidence type="ECO:0000256" key="2">
    <source>
        <dbReference type="PROSITE-ProRule" id="PRU00124"/>
    </source>
</evidence>
<organism evidence="4 5">
    <name type="scientific">Macrosiphum euphorbiae</name>
    <name type="common">potato aphid</name>
    <dbReference type="NCBI Taxonomy" id="13131"/>
    <lineage>
        <taxon>Eukaryota</taxon>
        <taxon>Metazoa</taxon>
        <taxon>Ecdysozoa</taxon>
        <taxon>Arthropoda</taxon>
        <taxon>Hexapoda</taxon>
        <taxon>Insecta</taxon>
        <taxon>Pterygota</taxon>
        <taxon>Neoptera</taxon>
        <taxon>Paraneoptera</taxon>
        <taxon>Hemiptera</taxon>
        <taxon>Sternorrhyncha</taxon>
        <taxon>Aphidomorpha</taxon>
        <taxon>Aphidoidea</taxon>
        <taxon>Aphididae</taxon>
        <taxon>Macrosiphini</taxon>
        <taxon>Macrosiphum</taxon>
    </lineage>
</organism>
<dbReference type="Pfam" id="PF00089">
    <property type="entry name" value="Trypsin"/>
    <property type="match status" value="1"/>
</dbReference>
<dbReference type="PANTHER" id="PTHR24252">
    <property type="entry name" value="ACROSIN-RELATED"/>
    <property type="match status" value="1"/>
</dbReference>
<evidence type="ECO:0000256" key="1">
    <source>
        <dbReference type="ARBA" id="ARBA00023157"/>
    </source>
</evidence>
<sequence length="379" mass="42550">MLGGQPAVSSSFVNAEEKFNCSKGVSMETSKVCDGRKDCSDGSDETIGLCARNDEYRKKISVKQYRSTKEKFNCSNGVSIETSKVCDGRKDCSDGSDETIGLCARNEYRNNFSTECGKVHYTNQEKIENGQNAIFGTAPWHVGIYRFVNNVSNYELLCGGSLISSHLVISGARCFWYHRRYTSNKISNIDGLYKIAVGKYDRNISIIDNNFTQIMDVANVYVEKGGFFEYLNNKIAIVVLRNPVSFSYYVAPVCIDWNGEYNVVNDDRGKIVSWGYPNNGSISPIALELSLSYVDLSTCQKMYPNVSRTVLTFDKFCTASKLGPDVCVQYDGDGLSFFHNNSYYLTGVTGIKNPLSSLTVFTEVKHHVHWILRLYNKHK</sequence>
<dbReference type="Gene3D" id="2.40.10.10">
    <property type="entry name" value="Trypsin-like serine proteases"/>
    <property type="match status" value="1"/>
</dbReference>
<name>A0AAV0XCA1_9HEMI</name>
<evidence type="ECO:0000259" key="3">
    <source>
        <dbReference type="PROSITE" id="PS50240"/>
    </source>
</evidence>
<dbReference type="EMBL" id="CARXXK010000004">
    <property type="protein sequence ID" value="CAI6365950.1"/>
    <property type="molecule type" value="Genomic_DNA"/>
</dbReference>
<dbReference type="PRINTS" id="PR00261">
    <property type="entry name" value="LDLRECEPTOR"/>
</dbReference>
<dbReference type="Proteomes" id="UP001160148">
    <property type="component" value="Unassembled WGS sequence"/>
</dbReference>
<dbReference type="SMART" id="SM00020">
    <property type="entry name" value="Tryp_SPc"/>
    <property type="match status" value="1"/>
</dbReference>
<evidence type="ECO:0000313" key="5">
    <source>
        <dbReference type="Proteomes" id="UP001160148"/>
    </source>
</evidence>
<comment type="caution">
    <text evidence="4">The sequence shown here is derived from an EMBL/GenBank/DDBJ whole genome shotgun (WGS) entry which is preliminary data.</text>
</comment>
<dbReference type="PROSITE" id="PS50068">
    <property type="entry name" value="LDLRA_2"/>
    <property type="match status" value="2"/>
</dbReference>